<dbReference type="InterPro" id="IPR033290">
    <property type="entry name" value="CCDC39"/>
</dbReference>
<feature type="coiled-coil region" evidence="2">
    <location>
        <begin position="177"/>
        <end position="204"/>
    </location>
</feature>
<gene>
    <name evidence="3" type="ORF">FDP41_012342</name>
</gene>
<dbReference type="RefSeq" id="XP_044566398.1">
    <property type="nucleotide sequence ID" value="XM_044702852.1"/>
</dbReference>
<evidence type="ECO:0000256" key="2">
    <source>
        <dbReference type="SAM" id="Coils"/>
    </source>
</evidence>
<dbReference type="Pfam" id="PF24161">
    <property type="entry name" value="CCDC39"/>
    <property type="match status" value="1"/>
</dbReference>
<dbReference type="Proteomes" id="UP000444721">
    <property type="component" value="Unassembled WGS sequence"/>
</dbReference>
<evidence type="ECO:0000256" key="1">
    <source>
        <dbReference type="ARBA" id="ARBA00023054"/>
    </source>
</evidence>
<organism evidence="3 4">
    <name type="scientific">Naegleria fowleri</name>
    <name type="common">Brain eating amoeba</name>
    <dbReference type="NCBI Taxonomy" id="5763"/>
    <lineage>
        <taxon>Eukaryota</taxon>
        <taxon>Discoba</taxon>
        <taxon>Heterolobosea</taxon>
        <taxon>Tetramitia</taxon>
        <taxon>Eutetramitia</taxon>
        <taxon>Vahlkampfiidae</taxon>
        <taxon>Naegleria</taxon>
    </lineage>
</organism>
<name>A0A6A5C8G7_NAEFO</name>
<keyword evidence="4" id="KW-1185">Reference proteome</keyword>
<comment type="caution">
    <text evidence="3">The sequence shown here is derived from an EMBL/GenBank/DDBJ whole genome shotgun (WGS) entry which is preliminary data.</text>
</comment>
<dbReference type="OMA" id="HQTSENW"/>
<feature type="coiled-coil region" evidence="2">
    <location>
        <begin position="15"/>
        <end position="53"/>
    </location>
</feature>
<evidence type="ECO:0000313" key="3">
    <source>
        <dbReference type="EMBL" id="KAF0981685.1"/>
    </source>
</evidence>
<dbReference type="VEuPathDB" id="AmoebaDB:NF0122430"/>
<dbReference type="PANTHER" id="PTHR18962">
    <property type="entry name" value="COILED-COIL DOMAIN-CONTAINING PROTEIN 39"/>
    <property type="match status" value="1"/>
</dbReference>
<protein>
    <submittedName>
        <fullName evidence="3">Uncharacterized protein</fullName>
    </submittedName>
</protein>
<dbReference type="GO" id="GO:0005930">
    <property type="term" value="C:axoneme"/>
    <property type="evidence" value="ECO:0007669"/>
    <property type="project" value="InterPro"/>
</dbReference>
<feature type="coiled-coil region" evidence="2">
    <location>
        <begin position="82"/>
        <end position="116"/>
    </location>
</feature>
<proteinExistence type="predicted"/>
<dbReference type="PANTHER" id="PTHR18962:SF0">
    <property type="entry name" value="COILED-COIL DOMAIN-CONTAINING PROTEIN 39"/>
    <property type="match status" value="1"/>
</dbReference>
<sequence>MDSTFAFDHFPPELLNDYNKQLALKIQELQKTLEEKNKKFQAEEQRCQTLKEHFKNATVEAQNTQLLLEAKNNETTTELHMKQVAERELGRLQIEIQKIDKQVNDIQDQTNLVQNEIFRANEKIDELKTNMGFDQEELEQWTLAEKQKEEDQEVLEKYSKQDEKKIKDLTLESEKWAKLVEEKKVEYEKEITETQSQQIELEKTAEDFKNVHKERQYLIQQWEDTIEAMNKRDELIQKSRRGFK</sequence>
<accession>A0A6A5C8G7</accession>
<dbReference type="GO" id="GO:0036159">
    <property type="term" value="P:inner dynein arm assembly"/>
    <property type="evidence" value="ECO:0007669"/>
    <property type="project" value="InterPro"/>
</dbReference>
<dbReference type="VEuPathDB" id="AmoebaDB:NfTy_039720"/>
<dbReference type="OrthoDB" id="10259720at2759"/>
<dbReference type="EMBL" id="VFQX01000013">
    <property type="protein sequence ID" value="KAF0981685.1"/>
    <property type="molecule type" value="Genomic_DNA"/>
</dbReference>
<dbReference type="GeneID" id="68119557"/>
<dbReference type="GO" id="GO:0060285">
    <property type="term" value="P:cilium-dependent cell motility"/>
    <property type="evidence" value="ECO:0007669"/>
    <property type="project" value="TreeGrafter"/>
</dbReference>
<dbReference type="VEuPathDB" id="AmoebaDB:FDP41_012342"/>
<dbReference type="GO" id="GO:0003341">
    <property type="term" value="P:cilium movement"/>
    <property type="evidence" value="ECO:0007669"/>
    <property type="project" value="InterPro"/>
</dbReference>
<dbReference type="AlphaFoldDB" id="A0A6A5C8G7"/>
<keyword evidence="1 2" id="KW-0175">Coiled coil</keyword>
<evidence type="ECO:0000313" key="4">
    <source>
        <dbReference type="Proteomes" id="UP000444721"/>
    </source>
</evidence>
<reference evidence="3 4" key="1">
    <citation type="journal article" date="2019" name="Sci. Rep.">
        <title>Nanopore sequencing improves the draft genome of the human pathogenic amoeba Naegleria fowleri.</title>
        <authorList>
            <person name="Liechti N."/>
            <person name="Schurch N."/>
            <person name="Bruggmann R."/>
            <person name="Wittwer M."/>
        </authorList>
    </citation>
    <scope>NUCLEOTIDE SEQUENCE [LARGE SCALE GENOMIC DNA]</scope>
    <source>
        <strain evidence="3 4">ATCC 30894</strain>
    </source>
</reference>